<dbReference type="VEuPathDB" id="VectorBase:LDEU013268"/>
<dbReference type="Pfam" id="PF01400">
    <property type="entry name" value="Astacin"/>
    <property type="match status" value="1"/>
</dbReference>
<feature type="domain" description="Peptidase M12A" evidence="3">
    <location>
        <begin position="2"/>
        <end position="112"/>
    </location>
</feature>
<organism evidence="4 5">
    <name type="scientific">Leptotrombidium deliense</name>
    <dbReference type="NCBI Taxonomy" id="299467"/>
    <lineage>
        <taxon>Eukaryota</taxon>
        <taxon>Metazoa</taxon>
        <taxon>Ecdysozoa</taxon>
        <taxon>Arthropoda</taxon>
        <taxon>Chelicerata</taxon>
        <taxon>Arachnida</taxon>
        <taxon>Acari</taxon>
        <taxon>Acariformes</taxon>
        <taxon>Trombidiformes</taxon>
        <taxon>Prostigmata</taxon>
        <taxon>Anystina</taxon>
        <taxon>Parasitengona</taxon>
        <taxon>Trombiculoidea</taxon>
        <taxon>Trombiculidae</taxon>
        <taxon>Leptotrombidium</taxon>
    </lineage>
</organism>
<evidence type="ECO:0000313" key="5">
    <source>
        <dbReference type="Proteomes" id="UP000288716"/>
    </source>
</evidence>
<reference evidence="4 5" key="1">
    <citation type="journal article" date="2018" name="Gigascience">
        <title>Genomes of trombidid mites reveal novel predicted allergens and laterally-transferred genes associated with secondary metabolism.</title>
        <authorList>
            <person name="Dong X."/>
            <person name="Chaisiri K."/>
            <person name="Xia D."/>
            <person name="Armstrong S.D."/>
            <person name="Fang Y."/>
            <person name="Donnelly M.J."/>
            <person name="Kadowaki T."/>
            <person name="McGarry J.W."/>
            <person name="Darby A.C."/>
            <person name="Makepeace B.L."/>
        </authorList>
    </citation>
    <scope>NUCLEOTIDE SEQUENCE [LARGE SCALE GENOMIC DNA]</scope>
    <source>
        <strain evidence="4">UoL-UT</strain>
    </source>
</reference>
<dbReference type="AlphaFoldDB" id="A0A443RTX2"/>
<feature type="region of interest" description="Disordered" evidence="2">
    <location>
        <begin position="118"/>
        <end position="137"/>
    </location>
</feature>
<feature type="non-terminal residue" evidence="4">
    <location>
        <position position="1"/>
    </location>
</feature>
<dbReference type="InterPro" id="IPR024079">
    <property type="entry name" value="MetalloPept_cat_dom_sf"/>
</dbReference>
<comment type="cofactor">
    <cofactor evidence="1">
        <name>Zn(2+)</name>
        <dbReference type="ChEBI" id="CHEBI:29105"/>
    </cofactor>
</comment>
<dbReference type="STRING" id="299467.A0A443RTX2"/>
<accession>A0A443RTX2</accession>
<comment type="caution">
    <text evidence="4">The sequence shown here is derived from an EMBL/GenBank/DDBJ whole genome shotgun (WGS) entry which is preliminary data.</text>
</comment>
<sequence>SIFHLLLHALGFGHINNRDDRDNFIHVNSENIPDDFATTSIPRFFDTYNVEIPMYELYSRVSPFKSVMYMDGMAWGKHQALTVFSPIDDEVNPIAWQTQLEKEDKERLMLLYGAEPVKPTNTPPSVERLSPEEKQSAKDVKKCADLIESRTTIRFTFEH</sequence>
<name>A0A443RTX2_9ACAR</name>
<evidence type="ECO:0000256" key="2">
    <source>
        <dbReference type="SAM" id="MobiDB-lite"/>
    </source>
</evidence>
<dbReference type="Gene3D" id="3.40.390.10">
    <property type="entry name" value="Collagenase (Catalytic Domain)"/>
    <property type="match status" value="1"/>
</dbReference>
<dbReference type="Proteomes" id="UP000288716">
    <property type="component" value="Unassembled WGS sequence"/>
</dbReference>
<keyword evidence="5" id="KW-1185">Reference proteome</keyword>
<dbReference type="SUPFAM" id="SSF55486">
    <property type="entry name" value="Metalloproteases ('zincins'), catalytic domain"/>
    <property type="match status" value="1"/>
</dbReference>
<dbReference type="GO" id="GO:0004222">
    <property type="term" value="F:metalloendopeptidase activity"/>
    <property type="evidence" value="ECO:0007669"/>
    <property type="project" value="InterPro"/>
</dbReference>
<protein>
    <submittedName>
        <fullName evidence="4">Hatching enzyme-like protein</fullName>
    </submittedName>
</protein>
<dbReference type="GO" id="GO:0006508">
    <property type="term" value="P:proteolysis"/>
    <property type="evidence" value="ECO:0007669"/>
    <property type="project" value="InterPro"/>
</dbReference>
<proteinExistence type="predicted"/>
<evidence type="ECO:0000313" key="4">
    <source>
        <dbReference type="EMBL" id="RWS18772.1"/>
    </source>
</evidence>
<dbReference type="InterPro" id="IPR001506">
    <property type="entry name" value="Peptidase_M12A"/>
</dbReference>
<evidence type="ECO:0000259" key="3">
    <source>
        <dbReference type="Pfam" id="PF01400"/>
    </source>
</evidence>
<dbReference type="EMBL" id="NCKV01034597">
    <property type="protein sequence ID" value="RWS18772.1"/>
    <property type="molecule type" value="Genomic_DNA"/>
</dbReference>
<evidence type="ECO:0000256" key="1">
    <source>
        <dbReference type="ARBA" id="ARBA00001947"/>
    </source>
</evidence>
<gene>
    <name evidence="4" type="ORF">B4U80_12426</name>
</gene>